<feature type="transmembrane region" description="Helical" evidence="11">
    <location>
        <begin position="238"/>
        <end position="256"/>
    </location>
</feature>
<dbReference type="RefSeq" id="WP_211904545.1">
    <property type="nucleotide sequence ID" value="NZ_CP046729.1"/>
</dbReference>
<feature type="transmembrane region" description="Helical" evidence="11">
    <location>
        <begin position="24"/>
        <end position="41"/>
    </location>
</feature>
<evidence type="ECO:0000256" key="4">
    <source>
        <dbReference type="ARBA" id="ARBA00022475"/>
    </source>
</evidence>
<dbReference type="Gene3D" id="1.10.357.140">
    <property type="entry name" value="UbiA prenyltransferase"/>
    <property type="match status" value="1"/>
</dbReference>
<dbReference type="InterPro" id="IPR000537">
    <property type="entry name" value="UbiA_prenyltransferase"/>
</dbReference>
<dbReference type="NCBIfam" id="TIGR01474">
    <property type="entry name" value="ubiA_proteo"/>
    <property type="match status" value="1"/>
</dbReference>
<keyword evidence="10 11" id="KW-0472">Membrane</keyword>
<evidence type="ECO:0000256" key="3">
    <source>
        <dbReference type="ARBA" id="ARBA00005985"/>
    </source>
</evidence>
<evidence type="ECO:0000256" key="12">
    <source>
        <dbReference type="NCBIfam" id="TIGR01474"/>
    </source>
</evidence>
<evidence type="ECO:0000313" key="14">
    <source>
        <dbReference type="Proteomes" id="UP000677898"/>
    </source>
</evidence>
<dbReference type="HAMAP" id="MF_01635">
    <property type="entry name" value="UbiA"/>
    <property type="match status" value="1"/>
</dbReference>
<comment type="function">
    <text evidence="11">Catalyzes the prenylation of para-hydroxybenzoate (PHB) with an all-trans polyprenyl group. Mediates the second step in the final reaction sequence of ubiquinone-8 (UQ-8) biosynthesis, which is the condensation of the polyisoprenoid side chain with PHB, generating the first membrane-bound Q intermediate 3-octaprenyl-4-hydroxybenzoate.</text>
</comment>
<evidence type="ECO:0000256" key="11">
    <source>
        <dbReference type="HAMAP-Rule" id="MF_01635"/>
    </source>
</evidence>
<dbReference type="InterPro" id="IPR030470">
    <property type="entry name" value="UbiA_prenylTrfase_CS"/>
</dbReference>
<protein>
    <recommendedName>
        <fullName evidence="11 12">4-hydroxybenzoate octaprenyltransferase</fullName>
        <ecNumber evidence="11 12">2.5.1.39</ecNumber>
    </recommendedName>
    <alternativeName>
        <fullName evidence="11">4-HB polyprenyltransferase</fullName>
    </alternativeName>
</protein>
<comment type="similarity">
    <text evidence="3 11">Belongs to the UbiA prenyltransferase family.</text>
</comment>
<dbReference type="InterPro" id="IPR039653">
    <property type="entry name" value="Prenyltransferase"/>
</dbReference>
<evidence type="ECO:0000256" key="7">
    <source>
        <dbReference type="ARBA" id="ARBA00022688"/>
    </source>
</evidence>
<comment type="catalytic activity">
    <reaction evidence="11">
        <text>all-trans-octaprenyl diphosphate + 4-hydroxybenzoate = 4-hydroxy-3-(all-trans-octaprenyl)benzoate + diphosphate</text>
        <dbReference type="Rhea" id="RHEA:27782"/>
        <dbReference type="ChEBI" id="CHEBI:1617"/>
        <dbReference type="ChEBI" id="CHEBI:17879"/>
        <dbReference type="ChEBI" id="CHEBI:33019"/>
        <dbReference type="ChEBI" id="CHEBI:57711"/>
        <dbReference type="EC" id="2.5.1.39"/>
    </reaction>
</comment>
<organism evidence="13 14">
    <name type="scientific">Ralstonia syzygii</name>
    <dbReference type="NCBI Taxonomy" id="28097"/>
    <lineage>
        <taxon>Bacteria</taxon>
        <taxon>Pseudomonadati</taxon>
        <taxon>Pseudomonadota</taxon>
        <taxon>Betaproteobacteria</taxon>
        <taxon>Burkholderiales</taxon>
        <taxon>Burkholderiaceae</taxon>
        <taxon>Ralstonia</taxon>
        <taxon>Ralstonia solanacearum species complex</taxon>
    </lineage>
</organism>
<dbReference type="GO" id="GO:0008412">
    <property type="term" value="F:4-hydroxybenzoate polyprenyltransferase activity"/>
    <property type="evidence" value="ECO:0007669"/>
    <property type="project" value="UniProtKB-EC"/>
</dbReference>
<proteinExistence type="inferred from homology"/>
<dbReference type="PANTHER" id="PTHR11048">
    <property type="entry name" value="PRENYLTRANSFERASES"/>
    <property type="match status" value="1"/>
</dbReference>
<sequence>MQSSTAHPSRLALYARLVRIDKPIGTLLLLWPTLWALWMAADGHPPLALLAIFSVGTFLMRSAGCAINDWADRDFDKHVKRTKERPLTAGLVAPWEALALAAVLALIAFMLILPLNALTKWLSVAAVVIAGTYPFFKRFFAIPQAYLGIAFGFGIPMAYAAVQDRVPVLAWLMLAANVLWAVAYDTAYAMVDRDDDLLIGIKTSAITFGRFDVAAIMLCYAGFFGIMAWVGRALALGTAYWIGLAAAAALAGYYYTLLRTRDRMQCFFVFRHNNWFGACVFAGAAVAYALR</sequence>
<dbReference type="EMBL" id="CP046729">
    <property type="protein sequence ID" value="QUP52922.1"/>
    <property type="molecule type" value="Genomic_DNA"/>
</dbReference>
<evidence type="ECO:0000256" key="10">
    <source>
        <dbReference type="ARBA" id="ARBA00023136"/>
    </source>
</evidence>
<evidence type="ECO:0000256" key="2">
    <source>
        <dbReference type="ARBA" id="ARBA00004141"/>
    </source>
</evidence>
<dbReference type="InterPro" id="IPR006370">
    <property type="entry name" value="HB_polyprenyltransferase-like"/>
</dbReference>
<evidence type="ECO:0000256" key="1">
    <source>
        <dbReference type="ARBA" id="ARBA00001946"/>
    </source>
</evidence>
<dbReference type="EC" id="2.5.1.39" evidence="11 12"/>
<keyword evidence="11" id="KW-0460">Magnesium</keyword>
<keyword evidence="4 11" id="KW-1003">Cell membrane</keyword>
<feature type="transmembrane region" description="Helical" evidence="11">
    <location>
        <begin position="168"/>
        <end position="191"/>
    </location>
</feature>
<evidence type="ECO:0000256" key="5">
    <source>
        <dbReference type="ARBA" id="ARBA00022519"/>
    </source>
</evidence>
<evidence type="ECO:0000256" key="8">
    <source>
        <dbReference type="ARBA" id="ARBA00022692"/>
    </source>
</evidence>
<keyword evidence="5 11" id="KW-0997">Cell inner membrane</keyword>
<keyword evidence="8 11" id="KW-0812">Transmembrane</keyword>
<dbReference type="PANTHER" id="PTHR11048:SF28">
    <property type="entry name" value="4-HYDROXYBENZOATE POLYPRENYLTRANSFERASE, MITOCHONDRIAL"/>
    <property type="match status" value="1"/>
</dbReference>
<keyword evidence="14" id="KW-1185">Reference proteome</keyword>
<reference evidence="13 14" key="1">
    <citation type="journal article" date="2021" name="Phytopathology">
        <title>Complete genome sequence of Ralstonia syzygii subsp. indonesiensis strain LLRS-1, isolated from wilted tobacco in China.</title>
        <authorList>
            <person name="Lu C.H."/>
            <person name="Li J.Y."/>
            <person name="Mi M.G."/>
            <person name="Lin Z.L."/>
            <person name="Jiang N."/>
            <person name="Gai X."/>
            <person name="Ma J.H."/>
            <person name="Lei L.P."/>
            <person name="Xia Z.Y."/>
        </authorList>
    </citation>
    <scope>NUCLEOTIDE SEQUENCE [LARGE SCALE GENOMIC DNA]</scope>
    <source>
        <strain evidence="13 14">LLRS-1</strain>
    </source>
</reference>
<comment type="pathway">
    <text evidence="11">Cofactor biosynthesis; ubiquinone biosynthesis.</text>
</comment>
<comment type="subcellular location">
    <subcellularLocation>
        <location evidence="11">Cell inner membrane</location>
        <topology evidence="11">Multi-pass membrane protein</topology>
    </subcellularLocation>
    <subcellularLocation>
        <location evidence="2">Membrane</location>
        <topology evidence="2">Multi-pass membrane protein</topology>
    </subcellularLocation>
</comment>
<dbReference type="InterPro" id="IPR044878">
    <property type="entry name" value="UbiA_sf"/>
</dbReference>
<dbReference type="Pfam" id="PF01040">
    <property type="entry name" value="UbiA"/>
    <property type="match status" value="1"/>
</dbReference>
<feature type="transmembrane region" description="Helical" evidence="11">
    <location>
        <begin position="211"/>
        <end position="232"/>
    </location>
</feature>
<feature type="transmembrane region" description="Helical" evidence="11">
    <location>
        <begin position="145"/>
        <end position="162"/>
    </location>
</feature>
<feature type="transmembrane region" description="Helical" evidence="11">
    <location>
        <begin position="87"/>
        <end position="112"/>
    </location>
</feature>
<evidence type="ECO:0000256" key="6">
    <source>
        <dbReference type="ARBA" id="ARBA00022679"/>
    </source>
</evidence>
<evidence type="ECO:0000313" key="13">
    <source>
        <dbReference type="EMBL" id="QUP52922.1"/>
    </source>
</evidence>
<keyword evidence="6 11" id="KW-0808">Transferase</keyword>
<dbReference type="CDD" id="cd13959">
    <property type="entry name" value="PT_UbiA_COQ2"/>
    <property type="match status" value="1"/>
</dbReference>
<name>A0ABX7ZDB4_9RALS</name>
<gene>
    <name evidence="11" type="primary">ubiA</name>
    <name evidence="13" type="ORF">GO998_03720</name>
</gene>
<dbReference type="Gene3D" id="1.20.120.1780">
    <property type="entry name" value="UbiA prenyltransferase"/>
    <property type="match status" value="1"/>
</dbReference>
<evidence type="ECO:0000256" key="9">
    <source>
        <dbReference type="ARBA" id="ARBA00022989"/>
    </source>
</evidence>
<keyword evidence="9 11" id="KW-1133">Transmembrane helix</keyword>
<dbReference type="PROSITE" id="PS00943">
    <property type="entry name" value="UBIA"/>
    <property type="match status" value="1"/>
</dbReference>
<comment type="cofactor">
    <cofactor evidence="1 11">
        <name>Mg(2+)</name>
        <dbReference type="ChEBI" id="CHEBI:18420"/>
    </cofactor>
</comment>
<keyword evidence="7 11" id="KW-0831">Ubiquinone biosynthesis</keyword>
<feature type="transmembrane region" description="Helical" evidence="11">
    <location>
        <begin position="268"/>
        <end position="290"/>
    </location>
</feature>
<accession>A0ABX7ZDB4</accession>
<dbReference type="Proteomes" id="UP000677898">
    <property type="component" value="Chromosome"/>
</dbReference>
<feature type="transmembrane region" description="Helical" evidence="11">
    <location>
        <begin position="47"/>
        <end position="67"/>
    </location>
</feature>